<dbReference type="PANTHER" id="PTHR12442">
    <property type="entry name" value="DYNEIN INTERMEDIATE CHAIN"/>
    <property type="match status" value="1"/>
</dbReference>
<keyword evidence="2" id="KW-0963">Cytoplasm</keyword>
<feature type="compositionally biased region" description="Polar residues" evidence="13">
    <location>
        <begin position="40"/>
        <end position="51"/>
    </location>
</feature>
<sequence>MSKMGRHQNRGNQYTSRATHSSSIINTASQSKFMSRRSDITVSQSRRSVTLSEAKLGDGKSTAGPKLGIVVLDEDGNDVTPKPLHSFDPGTQKSQLFGSDNQSTVGTPTDVMSFTSFYQTGAASAYAQPFSRSIFGSTSNRSAKSKKSSIESSGEISESGPEVTTGFADVMTVRREEIEELTDEDLNKVVDIILEETDTIWFFEQKGISVSEESEDADTVQKKNLLYEELCKSKEGNDRFADRGMQTFNNALKHKDIQAEKIGLTDTGINVTTWDMFDTYATAVSLPTDEKNSETKAEKTEKAVNTQSKQESEDSVGTSRITESRASILTTSVLGDAEHQEYSNLPQEKIATTENSESGVNPQWEVISNSESIKQHLVVMERVVTQNIYQPKQAAYRGVEVLIDPDKEKPESESVTGTASPDIMTSMGPTLDRLWSYGCSITKGRNVSNMAWNKVNQDILAVAYGYFGFNEQSKAKGGLTCCWNFKNPEYPERVFHCKTSVTALDFSTTNPNLLAVGQYDGTVCIYNVRNATDAAVVDSFDCSGKHSGPVWQLCWVEREKGVGDDRGEILVSISADGRIVQWSIRKGFECSDLMKLKRTGGKNPQKKKEKAEAFISRQAPGMCFDFNKKDANMYLAGTEEGLIHKCSCSYNEQFLDTYNGHTGPLYKVQWSPFSPDIFLSCSSDWSIRLWTQSELKPVLNFFSTTKVVHDICWSPFLPSVFCAVNEGAIEIWDLSQNTLDPLISQLASPGVKLSCSLFSNNSNSIVVGDSDGQVSVYQLRNMEGTSLTQNPNLLTDIVGALASHSDHRNGDKKNKN</sequence>
<dbReference type="InterPro" id="IPR036322">
    <property type="entry name" value="WD40_repeat_dom_sf"/>
</dbReference>
<evidence type="ECO:0000256" key="1">
    <source>
        <dbReference type="ARBA" id="ARBA00004611"/>
    </source>
</evidence>
<feature type="compositionally biased region" description="Basic and acidic residues" evidence="13">
    <location>
        <begin position="288"/>
        <end position="302"/>
    </location>
</feature>
<feature type="region of interest" description="Disordered" evidence="13">
    <location>
        <begin position="287"/>
        <end position="323"/>
    </location>
</feature>
<evidence type="ECO:0000256" key="3">
    <source>
        <dbReference type="ARBA" id="ARBA00022574"/>
    </source>
</evidence>
<comment type="caution">
    <text evidence="14">The sequence shown here is derived from an EMBL/GenBank/DDBJ whole genome shotgun (WGS) entry which is preliminary data.</text>
</comment>
<evidence type="ECO:0000256" key="11">
    <source>
        <dbReference type="ARBA" id="ARBA00041557"/>
    </source>
</evidence>
<evidence type="ECO:0000313" key="15">
    <source>
        <dbReference type="Proteomes" id="UP001642483"/>
    </source>
</evidence>
<gene>
    <name evidence="14" type="ORF">CVLEPA_LOCUS5692</name>
</gene>
<dbReference type="InterPro" id="IPR001680">
    <property type="entry name" value="WD40_rpt"/>
</dbReference>
<evidence type="ECO:0000256" key="4">
    <source>
        <dbReference type="ARBA" id="ARBA00022737"/>
    </source>
</evidence>
<evidence type="ECO:0000313" key="14">
    <source>
        <dbReference type="EMBL" id="CAK8676221.1"/>
    </source>
</evidence>
<dbReference type="PROSITE" id="PS50294">
    <property type="entry name" value="WD_REPEATS_REGION"/>
    <property type="match status" value="1"/>
</dbReference>
<evidence type="ECO:0000256" key="9">
    <source>
        <dbReference type="ARBA" id="ARBA00024190"/>
    </source>
</evidence>
<organism evidence="14 15">
    <name type="scientific">Clavelina lepadiformis</name>
    <name type="common">Light-bulb sea squirt</name>
    <name type="synonym">Ascidia lepadiformis</name>
    <dbReference type="NCBI Taxonomy" id="159417"/>
    <lineage>
        <taxon>Eukaryota</taxon>
        <taxon>Metazoa</taxon>
        <taxon>Chordata</taxon>
        <taxon>Tunicata</taxon>
        <taxon>Ascidiacea</taxon>
        <taxon>Aplousobranchia</taxon>
        <taxon>Clavelinidae</taxon>
        <taxon>Clavelina</taxon>
    </lineage>
</organism>
<keyword evidence="15" id="KW-1185">Reference proteome</keyword>
<keyword evidence="4" id="KW-0677">Repeat</keyword>
<evidence type="ECO:0000256" key="7">
    <source>
        <dbReference type="ARBA" id="ARBA00023212"/>
    </source>
</evidence>
<dbReference type="Proteomes" id="UP001642483">
    <property type="component" value="Unassembled WGS sequence"/>
</dbReference>
<dbReference type="Gene3D" id="2.130.10.10">
    <property type="entry name" value="YVTN repeat-like/Quinoprotein amine dehydrogenase"/>
    <property type="match status" value="2"/>
</dbReference>
<evidence type="ECO:0000256" key="5">
    <source>
        <dbReference type="ARBA" id="ARBA00022846"/>
    </source>
</evidence>
<evidence type="ECO:0000256" key="12">
    <source>
        <dbReference type="PROSITE-ProRule" id="PRU00221"/>
    </source>
</evidence>
<keyword evidence="3 12" id="KW-0853">WD repeat</keyword>
<keyword evidence="7" id="KW-0206">Cytoskeleton</keyword>
<name>A0ABP0FBW1_CLALP</name>
<feature type="compositionally biased region" description="Polar residues" evidence="13">
    <location>
        <begin position="303"/>
        <end position="323"/>
    </location>
</feature>
<dbReference type="PROSITE" id="PS50082">
    <property type="entry name" value="WD_REPEATS_2"/>
    <property type="match status" value="1"/>
</dbReference>
<dbReference type="PANTHER" id="PTHR12442:SF12">
    <property type="entry name" value="DYNEIN AXONEMAL INTERMEDIATE CHAIN 4"/>
    <property type="match status" value="1"/>
</dbReference>
<feature type="compositionally biased region" description="Low complexity" evidence="13">
    <location>
        <begin position="150"/>
        <end position="160"/>
    </location>
</feature>
<evidence type="ECO:0000256" key="6">
    <source>
        <dbReference type="ARBA" id="ARBA00023069"/>
    </source>
</evidence>
<feature type="region of interest" description="Disordered" evidence="13">
    <location>
        <begin position="1"/>
        <end position="63"/>
    </location>
</feature>
<evidence type="ECO:0000256" key="13">
    <source>
        <dbReference type="SAM" id="MobiDB-lite"/>
    </source>
</evidence>
<dbReference type="InterPro" id="IPR015943">
    <property type="entry name" value="WD40/YVTN_repeat-like_dom_sf"/>
</dbReference>
<comment type="subcellular location">
    <subcellularLocation>
        <location evidence="1">Cytoplasm</location>
        <location evidence="1">Cytoskeleton</location>
        <location evidence="1">Flagellum axoneme</location>
    </subcellularLocation>
    <subcellularLocation>
        <location evidence="9">Dynein axonemal particle</location>
    </subcellularLocation>
</comment>
<accession>A0ABP0FBW1</accession>
<keyword evidence="8" id="KW-0966">Cell projection</keyword>
<proteinExistence type="predicted"/>
<protein>
    <recommendedName>
        <fullName evidence="10">Dynein axonemal intermediate chain 4</fullName>
    </recommendedName>
    <alternativeName>
        <fullName evidence="11">WD repeat-containing protein 78</fullName>
    </alternativeName>
</protein>
<dbReference type="SUPFAM" id="SSF50978">
    <property type="entry name" value="WD40 repeat-like"/>
    <property type="match status" value="1"/>
</dbReference>
<keyword evidence="5" id="KW-0282">Flagellum</keyword>
<evidence type="ECO:0000256" key="10">
    <source>
        <dbReference type="ARBA" id="ARBA00040002"/>
    </source>
</evidence>
<feature type="repeat" description="WD" evidence="12">
    <location>
        <begin position="658"/>
        <end position="690"/>
    </location>
</feature>
<feature type="compositionally biased region" description="Polar residues" evidence="13">
    <location>
        <begin position="10"/>
        <end position="33"/>
    </location>
</feature>
<dbReference type="SMART" id="SM00320">
    <property type="entry name" value="WD40"/>
    <property type="match status" value="5"/>
</dbReference>
<feature type="region of interest" description="Disordered" evidence="13">
    <location>
        <begin position="137"/>
        <end position="164"/>
    </location>
</feature>
<reference evidence="14 15" key="1">
    <citation type="submission" date="2024-02" db="EMBL/GenBank/DDBJ databases">
        <authorList>
            <person name="Daric V."/>
            <person name="Darras S."/>
        </authorList>
    </citation>
    <scope>NUCLEOTIDE SEQUENCE [LARGE SCALE GENOMIC DNA]</scope>
</reference>
<dbReference type="InterPro" id="IPR050687">
    <property type="entry name" value="Dynein_IC"/>
</dbReference>
<evidence type="ECO:0000256" key="2">
    <source>
        <dbReference type="ARBA" id="ARBA00022490"/>
    </source>
</evidence>
<keyword evidence="6" id="KW-0969">Cilium</keyword>
<dbReference type="EMBL" id="CAWYQH010000024">
    <property type="protein sequence ID" value="CAK8676221.1"/>
    <property type="molecule type" value="Genomic_DNA"/>
</dbReference>
<evidence type="ECO:0000256" key="8">
    <source>
        <dbReference type="ARBA" id="ARBA00023273"/>
    </source>
</evidence>
<dbReference type="Pfam" id="PF00400">
    <property type="entry name" value="WD40"/>
    <property type="match status" value="2"/>
</dbReference>